<sequence>MSGQKTTDYVRPTSLGRASGGGIGLAEACRARMEVNRERCFGWREAVYTEDITDTYMAHVVAAFEQSLSNMTSRLQQLSSTAEQKKWSTQGDHDPDKSLTALGQWRDSELNELRMTIEALKQHSNIHFNTDHMTSTPMRRKTSSNASTLSKPGDLHPGPLVRHLSQESMVSMNSTSSACSGTSQLSSNTDTDSAKKKKKKNWLRSSFSKAFSRKKGKQMSMSDVEPDTTSLRSDLSLPNSPMLHVPHQSMMSAPTSPIHCNMGKEEAVIDLEDLLHEKDMKLTDIRLEALSSAHQLDQLKDTMTRMKNEMVSLKADNERLHQLVSSKGLSPTGSATSSLHSTESLERRLSIGDPSNLDLLLSESPSREGRKIMISVQWNPIGDGLKLSEVKETEMLIGSMSVCGKMKWDMLDVTVCRIFQEFIAKVDPVTNLGLTAESIFCYHVGEIVRGRDCDVPELLPCGYLVGDTNITVTLKGTALHSVDSLAFETLIPRPIMQRYVSLLLEHRRIILCGPSGTGKTYLAQKLAEHVVIRSGKELTAGSIATFNVDHKSSKELRQYLAHIADQCESTSVGELPNVIILDNLHHVSSLGEVFNGFLSVKYQKCPYIIGTMNQATCSTTNLQLHHNFRWVLCANHMEPVKGFLHRFLRRKLVEEELQSGATSATADIAKIVDWMPTVWQHLNKFLEMHSSSDVTIGPRLFLSCPMDTTRAQVWFTDLWNYSIVPYLLEAVREGIQLYGRRAPWEDPGGLGD</sequence>
<dbReference type="GO" id="GO:0022008">
    <property type="term" value="P:neurogenesis"/>
    <property type="evidence" value="ECO:0007669"/>
    <property type="project" value="InterPro"/>
</dbReference>
<dbReference type="InterPro" id="IPR039041">
    <property type="entry name" value="Nav/unc-53"/>
</dbReference>
<keyword evidence="7" id="KW-1185">Reference proteome</keyword>
<feature type="region of interest" description="Disordered" evidence="4">
    <location>
        <begin position="129"/>
        <end position="237"/>
    </location>
</feature>
<dbReference type="AlphaFoldDB" id="A0AAD9UCP1"/>
<dbReference type="InterPro" id="IPR057568">
    <property type="entry name" value="CortBP2_NAV1-like_AAA_lid"/>
</dbReference>
<organism evidence="6 7">
    <name type="scientific">Ridgeia piscesae</name>
    <name type="common">Tubeworm</name>
    <dbReference type="NCBI Taxonomy" id="27915"/>
    <lineage>
        <taxon>Eukaryota</taxon>
        <taxon>Metazoa</taxon>
        <taxon>Spiralia</taxon>
        <taxon>Lophotrochozoa</taxon>
        <taxon>Annelida</taxon>
        <taxon>Polychaeta</taxon>
        <taxon>Sedentaria</taxon>
        <taxon>Canalipalpata</taxon>
        <taxon>Sabellida</taxon>
        <taxon>Siboglinidae</taxon>
        <taxon>Ridgeia</taxon>
    </lineage>
</organism>
<feature type="compositionally biased region" description="Polar residues" evidence="4">
    <location>
        <begin position="227"/>
        <end position="237"/>
    </location>
</feature>
<dbReference type="PANTHER" id="PTHR12784:SF28">
    <property type="entry name" value="PROTEIN SICKIE"/>
    <property type="match status" value="1"/>
</dbReference>
<evidence type="ECO:0000256" key="1">
    <source>
        <dbReference type="ARBA" id="ARBA00006255"/>
    </source>
</evidence>
<keyword evidence="2 3" id="KW-0175">Coiled coil</keyword>
<evidence type="ECO:0000256" key="4">
    <source>
        <dbReference type="SAM" id="MobiDB-lite"/>
    </source>
</evidence>
<protein>
    <recommendedName>
        <fullName evidence="5">AAA+ ATPase domain-containing protein</fullName>
    </recommendedName>
</protein>
<dbReference type="SMART" id="SM00382">
    <property type="entry name" value="AAA"/>
    <property type="match status" value="1"/>
</dbReference>
<evidence type="ECO:0000313" key="7">
    <source>
        <dbReference type="Proteomes" id="UP001209878"/>
    </source>
</evidence>
<evidence type="ECO:0000313" key="6">
    <source>
        <dbReference type="EMBL" id="KAK2184563.1"/>
    </source>
</evidence>
<dbReference type="EMBL" id="JAODUO010000260">
    <property type="protein sequence ID" value="KAK2184563.1"/>
    <property type="molecule type" value="Genomic_DNA"/>
</dbReference>
<dbReference type="Proteomes" id="UP001209878">
    <property type="component" value="Unassembled WGS sequence"/>
</dbReference>
<dbReference type="InterPro" id="IPR057126">
    <property type="entry name" value="NAV1-like_ubiquitin-like"/>
</dbReference>
<evidence type="ECO:0000256" key="2">
    <source>
        <dbReference type="ARBA" id="ARBA00023054"/>
    </source>
</evidence>
<accession>A0AAD9UCP1</accession>
<dbReference type="FunFam" id="3.40.50.300:FF:001111">
    <property type="entry name" value="neuron navigator 2 isoform X3"/>
    <property type="match status" value="1"/>
</dbReference>
<comment type="caution">
    <text evidence="6">The sequence shown here is derived from an EMBL/GenBank/DDBJ whole genome shotgun (WGS) entry which is preliminary data.</text>
</comment>
<feature type="compositionally biased region" description="Polar residues" evidence="4">
    <location>
        <begin position="166"/>
        <end position="191"/>
    </location>
</feature>
<dbReference type="GO" id="GO:0005524">
    <property type="term" value="F:ATP binding"/>
    <property type="evidence" value="ECO:0007669"/>
    <property type="project" value="InterPro"/>
</dbReference>
<dbReference type="Pfam" id="PF00004">
    <property type="entry name" value="AAA"/>
    <property type="match status" value="1"/>
</dbReference>
<dbReference type="Pfam" id="PF25408">
    <property type="entry name" value="AAA_lid_NAV1"/>
    <property type="match status" value="1"/>
</dbReference>
<dbReference type="Gene3D" id="3.40.50.300">
    <property type="entry name" value="P-loop containing nucleotide triphosphate hydrolases"/>
    <property type="match status" value="1"/>
</dbReference>
<dbReference type="InterPro" id="IPR003959">
    <property type="entry name" value="ATPase_AAA_core"/>
</dbReference>
<dbReference type="InterPro" id="IPR027417">
    <property type="entry name" value="P-loop_NTPase"/>
</dbReference>
<dbReference type="PANTHER" id="PTHR12784">
    <property type="entry name" value="STEERIN"/>
    <property type="match status" value="1"/>
</dbReference>
<feature type="compositionally biased region" description="Polar residues" evidence="4">
    <location>
        <begin position="129"/>
        <end position="150"/>
    </location>
</feature>
<evidence type="ECO:0000259" key="5">
    <source>
        <dbReference type="SMART" id="SM00382"/>
    </source>
</evidence>
<dbReference type="InterPro" id="IPR003593">
    <property type="entry name" value="AAA+_ATPase"/>
</dbReference>
<proteinExistence type="inferred from homology"/>
<feature type="coiled-coil region" evidence="3">
    <location>
        <begin position="296"/>
        <end position="323"/>
    </location>
</feature>
<gene>
    <name evidence="6" type="ORF">NP493_260g00024</name>
</gene>
<dbReference type="Pfam" id="PF23092">
    <property type="entry name" value="Ubiquitin_6"/>
    <property type="match status" value="1"/>
</dbReference>
<evidence type="ECO:0000256" key="3">
    <source>
        <dbReference type="SAM" id="Coils"/>
    </source>
</evidence>
<feature type="domain" description="AAA+ ATPase" evidence="5">
    <location>
        <begin position="505"/>
        <end position="652"/>
    </location>
</feature>
<reference evidence="6" key="1">
    <citation type="journal article" date="2023" name="Mol. Biol. Evol.">
        <title>Third-Generation Sequencing Reveals the Adaptive Role of the Epigenome in Three Deep-Sea Polychaetes.</title>
        <authorList>
            <person name="Perez M."/>
            <person name="Aroh O."/>
            <person name="Sun Y."/>
            <person name="Lan Y."/>
            <person name="Juniper S.K."/>
            <person name="Young C.R."/>
            <person name="Angers B."/>
            <person name="Qian P.Y."/>
        </authorList>
    </citation>
    <scope>NUCLEOTIDE SEQUENCE</scope>
    <source>
        <strain evidence="6">R07B-5</strain>
    </source>
</reference>
<dbReference type="GO" id="GO:0016887">
    <property type="term" value="F:ATP hydrolysis activity"/>
    <property type="evidence" value="ECO:0007669"/>
    <property type="project" value="InterPro"/>
</dbReference>
<name>A0AAD9UCP1_RIDPI</name>
<feature type="region of interest" description="Disordered" evidence="4">
    <location>
        <begin position="325"/>
        <end position="347"/>
    </location>
</feature>
<comment type="similarity">
    <text evidence="1">Belongs to the Nav/unc-53 family.</text>
</comment>
<dbReference type="SUPFAM" id="SSF52540">
    <property type="entry name" value="P-loop containing nucleoside triphosphate hydrolases"/>
    <property type="match status" value="2"/>
</dbReference>
<feature type="compositionally biased region" description="Polar residues" evidence="4">
    <location>
        <begin position="325"/>
        <end position="342"/>
    </location>
</feature>